<comment type="similarity">
    <text evidence="2 12">Belongs to the cytochrome ubiquinol oxidase subunit 1 family.</text>
</comment>
<evidence type="ECO:0000256" key="11">
    <source>
        <dbReference type="ARBA" id="ARBA00023136"/>
    </source>
</evidence>
<dbReference type="GO" id="GO:0019646">
    <property type="term" value="P:aerobic electron transport chain"/>
    <property type="evidence" value="ECO:0007669"/>
    <property type="project" value="InterPro"/>
</dbReference>
<dbReference type="GO" id="GO:0020037">
    <property type="term" value="F:heme binding"/>
    <property type="evidence" value="ECO:0007669"/>
    <property type="project" value="TreeGrafter"/>
</dbReference>
<feature type="transmembrane region" description="Helical" evidence="12">
    <location>
        <begin position="351"/>
        <end position="373"/>
    </location>
</feature>
<dbReference type="Proteomes" id="UP000053470">
    <property type="component" value="Unassembled WGS sequence"/>
</dbReference>
<feature type="transmembrane region" description="Helical" evidence="12">
    <location>
        <begin position="186"/>
        <end position="207"/>
    </location>
</feature>
<reference evidence="13" key="2">
    <citation type="submission" date="2022-04" db="EMBL/GenBank/DDBJ databases">
        <title>Genomic draft of R. solanacearum strain IPO1609, a phylotype IIB1/biovar 2/race 3 strain isolated from potato in Europe.</title>
        <authorList>
            <person name="Boucher C."/>
            <person name="Carrere S."/>
            <person name="Dossat C."/>
            <person name="Elbaz M."/>
            <person name="Genin S."/>
            <person name="Gouzy J."/>
            <person name="Prior P."/>
            <person name="Segurens B."/>
            <person name="Wincker P."/>
        </authorList>
    </citation>
    <scope>NUCLEOTIDE SEQUENCE</scope>
    <source>
        <strain evidence="13">IPO1609</strain>
    </source>
</reference>
<feature type="transmembrane region" description="Helical" evidence="12">
    <location>
        <begin position="319"/>
        <end position="339"/>
    </location>
</feature>
<feature type="transmembrane region" description="Helical" evidence="12">
    <location>
        <begin position="55"/>
        <end position="76"/>
    </location>
</feature>
<feature type="transmembrane region" description="Helical" evidence="12">
    <location>
        <begin position="13"/>
        <end position="35"/>
    </location>
</feature>
<feature type="transmembrane region" description="Helical" evidence="12">
    <location>
        <begin position="96"/>
        <end position="117"/>
    </location>
</feature>
<dbReference type="PANTHER" id="PTHR30365:SF14">
    <property type="entry name" value="CYTOCHROME BD MENAQUINOL OXIDASE SUBUNIT I-RELATED"/>
    <property type="match status" value="1"/>
</dbReference>
<keyword evidence="3 12" id="KW-0813">Transport</keyword>
<evidence type="ECO:0000256" key="10">
    <source>
        <dbReference type="ARBA" id="ARBA00023004"/>
    </source>
</evidence>
<evidence type="ECO:0000313" key="14">
    <source>
        <dbReference type="Proteomes" id="UP000053470"/>
    </source>
</evidence>
<keyword evidence="8 12" id="KW-0249">Electron transport</keyword>
<sequence length="462" mass="50506">MSLDPVVLARIQFGANITFHILFPTISIALAWVLLFFKLRYRRTGDAAWMAAYRLWVKVFALTFALGVVSGVTMSFQFGTNWPGYMNTVGNIAGPLLAYEVLTAFFLEASFLGIMLFGTGRVSERIHTLATFLVALGTTISVFWIIALNSWMQTPAGYVMIDGRAHPASWLAIIFNPSFPYRFTHMLLASGLTVSFLLAGLSAYRWLRHDRAADVRATLKTGVVLAAALIPLQIAAGDAHGLNTLEHQPAKLAAMEGIWRTERGVPAVLFGLPDEATRSNRFEIAVPKVASLYLRHTLDGEVQGLEAFEHHPPVVPVFFAFRLMVGVGLLMLAVSWASAWRLRRGGELPRWLARVLVAMTFSGWVAVVAGWYITEIGRQPWLVYGVLTTVQAASTVPARMIGTTLAMYLALYAFLIASYVAVVFYLARKAGGAIDPTDEDAAGMPVTETPAPLLATPARSPA</sequence>
<dbReference type="GO" id="GO:0046872">
    <property type="term" value="F:metal ion binding"/>
    <property type="evidence" value="ECO:0007669"/>
    <property type="project" value="UniProtKB-UniRule"/>
</dbReference>
<evidence type="ECO:0000313" key="13">
    <source>
        <dbReference type="EMBL" id="CEJ16758.1"/>
    </source>
</evidence>
<dbReference type="GO" id="GO:0016682">
    <property type="term" value="F:oxidoreductase activity, acting on diphenols and related substances as donors, oxygen as acceptor"/>
    <property type="evidence" value="ECO:0007669"/>
    <property type="project" value="TreeGrafter"/>
</dbReference>
<feature type="transmembrane region" description="Helical" evidence="12">
    <location>
        <begin position="405"/>
        <end position="427"/>
    </location>
</feature>
<keyword evidence="11 12" id="KW-0472">Membrane</keyword>
<evidence type="ECO:0000256" key="3">
    <source>
        <dbReference type="ARBA" id="ARBA00022448"/>
    </source>
</evidence>
<evidence type="ECO:0000256" key="5">
    <source>
        <dbReference type="ARBA" id="ARBA00022617"/>
    </source>
</evidence>
<keyword evidence="14" id="KW-1185">Reference proteome</keyword>
<dbReference type="RefSeq" id="WP_003265828.1">
    <property type="nucleotide sequence ID" value="NZ_LN651281.1"/>
</dbReference>
<evidence type="ECO:0000256" key="9">
    <source>
        <dbReference type="ARBA" id="ARBA00022989"/>
    </source>
</evidence>
<keyword evidence="10 12" id="KW-0408">Iron</keyword>
<comment type="subcellular location">
    <subcellularLocation>
        <location evidence="12">Cell inner membrane</location>
    </subcellularLocation>
    <subcellularLocation>
        <location evidence="1">Cell membrane</location>
        <topology evidence="1">Multi-pass membrane protein</topology>
    </subcellularLocation>
</comment>
<dbReference type="EMBL" id="LN651281">
    <property type="protein sequence ID" value="CEJ16758.1"/>
    <property type="molecule type" value="Genomic_DNA"/>
</dbReference>
<keyword evidence="5 12" id="KW-0349">Heme</keyword>
<gene>
    <name evidence="13" type="ORF">RSIPO_03450</name>
</gene>
<evidence type="ECO:0000256" key="4">
    <source>
        <dbReference type="ARBA" id="ARBA00022475"/>
    </source>
</evidence>
<dbReference type="InterPro" id="IPR002585">
    <property type="entry name" value="Cyt-d_ubiquinol_oxidase_su_1"/>
</dbReference>
<evidence type="ECO:0000256" key="7">
    <source>
        <dbReference type="ARBA" id="ARBA00022723"/>
    </source>
</evidence>
<evidence type="ECO:0000256" key="6">
    <source>
        <dbReference type="ARBA" id="ARBA00022692"/>
    </source>
</evidence>
<evidence type="ECO:0000256" key="12">
    <source>
        <dbReference type="PIRNR" id="PIRNR006446"/>
    </source>
</evidence>
<dbReference type="GO" id="GO:0009055">
    <property type="term" value="F:electron transfer activity"/>
    <property type="evidence" value="ECO:0007669"/>
    <property type="project" value="UniProtKB-UniRule"/>
</dbReference>
<dbReference type="GO" id="GO:0005886">
    <property type="term" value="C:plasma membrane"/>
    <property type="evidence" value="ECO:0007669"/>
    <property type="project" value="UniProtKB-SubCell"/>
</dbReference>
<keyword evidence="7 12" id="KW-0479">Metal-binding</keyword>
<accession>A0A7U7JDC2</accession>
<dbReference type="PANTHER" id="PTHR30365">
    <property type="entry name" value="CYTOCHROME D UBIQUINOL OXIDASE"/>
    <property type="match status" value="1"/>
</dbReference>
<proteinExistence type="inferred from homology"/>
<keyword evidence="4 12" id="KW-1003">Cell membrane</keyword>
<feature type="transmembrane region" description="Helical" evidence="12">
    <location>
        <begin position="129"/>
        <end position="152"/>
    </location>
</feature>
<evidence type="ECO:0000256" key="8">
    <source>
        <dbReference type="ARBA" id="ARBA00022982"/>
    </source>
</evidence>
<name>A0A7U7JDC2_RALSL</name>
<dbReference type="PIRSF" id="PIRSF006446">
    <property type="entry name" value="Cyt_quinol_oxidase_1"/>
    <property type="match status" value="1"/>
</dbReference>
<evidence type="ECO:0000256" key="1">
    <source>
        <dbReference type="ARBA" id="ARBA00004651"/>
    </source>
</evidence>
<reference evidence="13" key="1">
    <citation type="submission" date="2014-11" db="EMBL/GenBank/DDBJ databases">
        <authorList>
            <person name="Genoscope - CEA"/>
        </authorList>
    </citation>
    <scope>NUCLEOTIDE SEQUENCE</scope>
    <source>
        <strain evidence="13">IPO1609</strain>
    </source>
</reference>
<dbReference type="AlphaFoldDB" id="A0A7U7JDC2"/>
<feature type="transmembrane region" description="Helical" evidence="12">
    <location>
        <begin position="219"/>
        <end position="236"/>
    </location>
</feature>
<dbReference type="GO" id="GO:0070069">
    <property type="term" value="C:cytochrome complex"/>
    <property type="evidence" value="ECO:0007669"/>
    <property type="project" value="UniProtKB-UniRule"/>
</dbReference>
<organism evidence="13 14">
    <name type="scientific">Ralstonia solanacearum IPO1609</name>
    <dbReference type="NCBI Taxonomy" id="564066"/>
    <lineage>
        <taxon>Bacteria</taxon>
        <taxon>Pseudomonadati</taxon>
        <taxon>Pseudomonadota</taxon>
        <taxon>Betaproteobacteria</taxon>
        <taxon>Burkholderiales</taxon>
        <taxon>Burkholderiaceae</taxon>
        <taxon>Ralstonia</taxon>
        <taxon>Ralstonia solanacearum species complex</taxon>
    </lineage>
</organism>
<dbReference type="Pfam" id="PF01654">
    <property type="entry name" value="Cyt_bd_oxida_I"/>
    <property type="match status" value="1"/>
</dbReference>
<keyword evidence="9 12" id="KW-1133">Transmembrane helix</keyword>
<keyword evidence="6 12" id="KW-0812">Transmembrane</keyword>
<evidence type="ECO:0000256" key="2">
    <source>
        <dbReference type="ARBA" id="ARBA00009819"/>
    </source>
</evidence>
<protein>
    <submittedName>
        <fullName evidence="13">Transmembrane cytochrome bd-II oxidase (subunitI protein)</fullName>
    </submittedName>
</protein>